<gene>
    <name evidence="1" type="ORF">A3K49_03390</name>
</gene>
<comment type="caution">
    <text evidence="1">The sequence shown here is derived from an EMBL/GenBank/DDBJ whole genome shotgun (WGS) entry which is preliminary data.</text>
</comment>
<dbReference type="Proteomes" id="UP000178602">
    <property type="component" value="Unassembled WGS sequence"/>
</dbReference>
<accession>A0A1F4T618</accession>
<organism evidence="1 2">
    <name type="scientific">candidate division WOR-1 bacterium RIFOXYC12_FULL_54_18</name>
    <dbReference type="NCBI Taxonomy" id="1802584"/>
    <lineage>
        <taxon>Bacteria</taxon>
        <taxon>Bacillati</taxon>
        <taxon>Saganbacteria</taxon>
    </lineage>
</organism>
<reference evidence="1 2" key="1">
    <citation type="journal article" date="2016" name="Nat. Commun.">
        <title>Thousands of microbial genomes shed light on interconnected biogeochemical processes in an aquifer system.</title>
        <authorList>
            <person name="Anantharaman K."/>
            <person name="Brown C.T."/>
            <person name="Hug L.A."/>
            <person name="Sharon I."/>
            <person name="Castelle C.J."/>
            <person name="Probst A.J."/>
            <person name="Thomas B.C."/>
            <person name="Singh A."/>
            <person name="Wilkins M.J."/>
            <person name="Karaoz U."/>
            <person name="Brodie E.L."/>
            <person name="Williams K.H."/>
            <person name="Hubbard S.S."/>
            <person name="Banfield J.F."/>
        </authorList>
    </citation>
    <scope>NUCLEOTIDE SEQUENCE [LARGE SCALE GENOMIC DNA]</scope>
</reference>
<evidence type="ECO:0000313" key="1">
    <source>
        <dbReference type="EMBL" id="OGC28026.1"/>
    </source>
</evidence>
<proteinExistence type="predicted"/>
<evidence type="ECO:0000313" key="2">
    <source>
        <dbReference type="Proteomes" id="UP000178602"/>
    </source>
</evidence>
<name>A0A1F4T618_UNCSA</name>
<sequence length="76" mass="8729">MIKKCRNARPHPRVSAKFYEPFEKINSELNNSLNERKKCADTILKLTAGQKAKVYHMFKISMEVVFTLSLIDQATG</sequence>
<dbReference type="EMBL" id="MEUG01000001">
    <property type="protein sequence ID" value="OGC28026.1"/>
    <property type="molecule type" value="Genomic_DNA"/>
</dbReference>
<protein>
    <submittedName>
        <fullName evidence="1">Uncharacterized protein</fullName>
    </submittedName>
</protein>
<dbReference type="AlphaFoldDB" id="A0A1F4T618"/>